<evidence type="ECO:0008006" key="3">
    <source>
        <dbReference type="Google" id="ProtNLM"/>
    </source>
</evidence>
<dbReference type="OrthoDB" id="10381377at2759"/>
<evidence type="ECO:0000313" key="2">
    <source>
        <dbReference type="Proteomes" id="UP000230233"/>
    </source>
</evidence>
<sequence length="165" mass="19746">MDIVPIFPPEFEWPGNVITQIFLHLSLELLIRLVLQFPEYRALFSAHQIHVDELKWRIYNCCYIRLKRGEETVMLHIRSYLRKRRRTPRIITMASIEFDKYGFYRDSTQMEMLVDEDHVDSSNMELLKHLSEMLLPSLNVANFDLKFYPIDAGVSFVHCFIFKMI</sequence>
<accession>A0A2G5SX90</accession>
<comment type="caution">
    <text evidence="1">The sequence shown here is derived from an EMBL/GenBank/DDBJ whole genome shotgun (WGS) entry which is preliminary data.</text>
</comment>
<gene>
    <name evidence="1" type="primary">Cnig_chr_X.g25128</name>
    <name evidence="1" type="ORF">B9Z55_025128</name>
</gene>
<keyword evidence="2" id="KW-1185">Reference proteome</keyword>
<name>A0A2G5SX90_9PELO</name>
<organism evidence="1 2">
    <name type="scientific">Caenorhabditis nigoni</name>
    <dbReference type="NCBI Taxonomy" id="1611254"/>
    <lineage>
        <taxon>Eukaryota</taxon>
        <taxon>Metazoa</taxon>
        <taxon>Ecdysozoa</taxon>
        <taxon>Nematoda</taxon>
        <taxon>Chromadorea</taxon>
        <taxon>Rhabditida</taxon>
        <taxon>Rhabditina</taxon>
        <taxon>Rhabditomorpha</taxon>
        <taxon>Rhabditoidea</taxon>
        <taxon>Rhabditidae</taxon>
        <taxon>Peloderinae</taxon>
        <taxon>Caenorhabditis</taxon>
    </lineage>
</organism>
<dbReference type="AlphaFoldDB" id="A0A2G5SX90"/>
<dbReference type="EMBL" id="PDUG01000006">
    <property type="protein sequence ID" value="PIC19660.1"/>
    <property type="molecule type" value="Genomic_DNA"/>
</dbReference>
<dbReference type="Proteomes" id="UP000230233">
    <property type="component" value="Chromosome X"/>
</dbReference>
<reference evidence="2" key="1">
    <citation type="submission" date="2017-10" db="EMBL/GenBank/DDBJ databases">
        <title>Rapid genome shrinkage in a self-fertile nematode reveals novel sperm competition proteins.</title>
        <authorList>
            <person name="Yin D."/>
            <person name="Schwarz E.M."/>
            <person name="Thomas C.G."/>
            <person name="Felde R.L."/>
            <person name="Korf I.F."/>
            <person name="Cutter A.D."/>
            <person name="Schartner C.M."/>
            <person name="Ralston E.J."/>
            <person name="Meyer B.J."/>
            <person name="Haag E.S."/>
        </authorList>
    </citation>
    <scope>NUCLEOTIDE SEQUENCE [LARGE SCALE GENOMIC DNA]</scope>
    <source>
        <strain evidence="2">JU1422</strain>
    </source>
</reference>
<protein>
    <recommendedName>
        <fullName evidence="3">F-box domain-containing protein</fullName>
    </recommendedName>
</protein>
<proteinExistence type="predicted"/>
<evidence type="ECO:0000313" key="1">
    <source>
        <dbReference type="EMBL" id="PIC19660.1"/>
    </source>
</evidence>